<feature type="region of interest" description="Disordered" evidence="1">
    <location>
        <begin position="47"/>
        <end position="90"/>
    </location>
</feature>
<dbReference type="Proteomes" id="UP001497444">
    <property type="component" value="Chromosome 8"/>
</dbReference>
<protein>
    <submittedName>
        <fullName evidence="2">Uncharacterized protein</fullName>
    </submittedName>
</protein>
<evidence type="ECO:0000313" key="3">
    <source>
        <dbReference type="Proteomes" id="UP001497444"/>
    </source>
</evidence>
<name>A0ABP0XGK8_9BRYO</name>
<sequence length="145" mass="15889">MGRDSSSALTGKRSRVVEDEIYYDNYHVHKLYLTEVMASSLNGLKVGESESCTQRASPPLPENMVSPAQTEAGALSQSASSFPSHGSNSAVCASLDSNPRVSASIDQSSILTHWAVSKDRGLIMSSWKHYANENVGRRQQQQWRT</sequence>
<dbReference type="PANTHER" id="PTHR35717">
    <property type="entry name" value="OS05G0156200 PROTEIN"/>
    <property type="match status" value="1"/>
</dbReference>
<accession>A0ABP0XGK8</accession>
<dbReference type="EMBL" id="OZ020103">
    <property type="protein sequence ID" value="CAK9277046.1"/>
    <property type="molecule type" value="Genomic_DNA"/>
</dbReference>
<reference evidence="2" key="1">
    <citation type="submission" date="2024-02" db="EMBL/GenBank/DDBJ databases">
        <authorList>
            <consortium name="ELIXIR-Norway"/>
            <consortium name="Elixir Norway"/>
        </authorList>
    </citation>
    <scope>NUCLEOTIDE SEQUENCE</scope>
</reference>
<gene>
    <name evidence="2" type="ORF">CSSPJE1EN1_LOCUS22524</name>
</gene>
<organism evidence="2 3">
    <name type="scientific">Sphagnum jensenii</name>
    <dbReference type="NCBI Taxonomy" id="128206"/>
    <lineage>
        <taxon>Eukaryota</taxon>
        <taxon>Viridiplantae</taxon>
        <taxon>Streptophyta</taxon>
        <taxon>Embryophyta</taxon>
        <taxon>Bryophyta</taxon>
        <taxon>Sphagnophytina</taxon>
        <taxon>Sphagnopsida</taxon>
        <taxon>Sphagnales</taxon>
        <taxon>Sphagnaceae</taxon>
        <taxon>Sphagnum</taxon>
    </lineage>
</organism>
<proteinExistence type="predicted"/>
<dbReference type="PANTHER" id="PTHR35717:SF1">
    <property type="entry name" value="OS05G0156200 PROTEIN"/>
    <property type="match status" value="1"/>
</dbReference>
<keyword evidence="3" id="KW-1185">Reference proteome</keyword>
<evidence type="ECO:0000313" key="2">
    <source>
        <dbReference type="EMBL" id="CAK9277046.1"/>
    </source>
</evidence>
<evidence type="ECO:0000256" key="1">
    <source>
        <dbReference type="SAM" id="MobiDB-lite"/>
    </source>
</evidence>
<feature type="compositionally biased region" description="Polar residues" evidence="1">
    <location>
        <begin position="75"/>
        <end position="90"/>
    </location>
</feature>